<proteinExistence type="predicted"/>
<dbReference type="STRING" id="1402135.SAMN05444149_104543"/>
<dbReference type="InterPro" id="IPR020084">
    <property type="entry name" value="NUDIX_hydrolase_CS"/>
</dbReference>
<comment type="cofactor">
    <cofactor evidence="1">
        <name>Mg(2+)</name>
        <dbReference type="ChEBI" id="CHEBI:18420"/>
    </cofactor>
</comment>
<evidence type="ECO:0000256" key="1">
    <source>
        <dbReference type="ARBA" id="ARBA00001946"/>
    </source>
</evidence>
<gene>
    <name evidence="4" type="ORF">SULPSESMR1_02854</name>
</gene>
<keyword evidence="2" id="KW-0378">Hydrolase</keyword>
<protein>
    <submittedName>
        <fullName evidence="4">NUDIX domain protein</fullName>
    </submittedName>
</protein>
<dbReference type="GO" id="GO:0016787">
    <property type="term" value="F:hydrolase activity"/>
    <property type="evidence" value="ECO:0007669"/>
    <property type="project" value="UniProtKB-KW"/>
</dbReference>
<dbReference type="AlphaFoldDB" id="A0A221K3R0"/>
<evidence type="ECO:0000256" key="2">
    <source>
        <dbReference type="ARBA" id="ARBA00022801"/>
    </source>
</evidence>
<dbReference type="SUPFAM" id="SSF55811">
    <property type="entry name" value="Nudix"/>
    <property type="match status" value="1"/>
</dbReference>
<organism evidence="4 5">
    <name type="scientific">Pseudosulfitobacter pseudonitzschiae</name>
    <dbReference type="NCBI Taxonomy" id="1402135"/>
    <lineage>
        <taxon>Bacteria</taxon>
        <taxon>Pseudomonadati</taxon>
        <taxon>Pseudomonadota</taxon>
        <taxon>Alphaproteobacteria</taxon>
        <taxon>Rhodobacterales</taxon>
        <taxon>Roseobacteraceae</taxon>
        <taxon>Pseudosulfitobacter</taxon>
    </lineage>
</organism>
<reference evidence="4 5" key="1">
    <citation type="submission" date="2017-07" db="EMBL/GenBank/DDBJ databases">
        <title>Genome Sequence of Sulfitobacter pseudonitzschiae Strain SMR1 Isolated from a culture of the Diatom Skeletonema marinoi.</title>
        <authorList>
            <person name="Topel M."/>
            <person name="Pinder M.I.M."/>
            <person name="Johansson O.N."/>
            <person name="Kourtchenko O."/>
            <person name="Godhe A."/>
            <person name="Clarke A.K."/>
        </authorList>
    </citation>
    <scope>NUCLEOTIDE SEQUENCE [LARGE SCALE GENOMIC DNA]</scope>
    <source>
        <strain evidence="4 5">SMR1</strain>
    </source>
</reference>
<dbReference type="Pfam" id="PF00293">
    <property type="entry name" value="NUDIX"/>
    <property type="match status" value="1"/>
</dbReference>
<dbReference type="InterPro" id="IPR015797">
    <property type="entry name" value="NUDIX_hydrolase-like_dom_sf"/>
</dbReference>
<keyword evidence="5" id="KW-1185">Reference proteome</keyword>
<sequence>MNMLFAGAKLALFIGARLAVIRRDDIAGIPWPDYLDLPGGGREGDESPLACALRETSEELGLNVPAEAVSWGKRFIEDDGDKWFFAGHLPQEAGGRIVLGDEGQSWQLMAPQIFIAHPKAVPQFQTRLALFLSGTAGDAFEV</sequence>
<dbReference type="Proteomes" id="UP000199754">
    <property type="component" value="Chromosome"/>
</dbReference>
<name>A0A221K3R0_9RHOB</name>
<evidence type="ECO:0000259" key="3">
    <source>
        <dbReference type="PROSITE" id="PS51462"/>
    </source>
</evidence>
<evidence type="ECO:0000313" key="5">
    <source>
        <dbReference type="Proteomes" id="UP000199754"/>
    </source>
</evidence>
<dbReference type="CDD" id="cd04682">
    <property type="entry name" value="NUDIX_Hydrolase"/>
    <property type="match status" value="1"/>
</dbReference>
<dbReference type="Gene3D" id="3.90.79.10">
    <property type="entry name" value="Nucleoside Triphosphate Pyrophosphohydrolase"/>
    <property type="match status" value="1"/>
</dbReference>
<dbReference type="PROSITE" id="PS00893">
    <property type="entry name" value="NUDIX_BOX"/>
    <property type="match status" value="1"/>
</dbReference>
<feature type="domain" description="Nudix hydrolase" evidence="3">
    <location>
        <begin position="3"/>
        <end position="131"/>
    </location>
</feature>
<dbReference type="KEGG" id="spse:SULPSESMR1_02854"/>
<dbReference type="PROSITE" id="PS51462">
    <property type="entry name" value="NUDIX"/>
    <property type="match status" value="1"/>
</dbReference>
<accession>A0A221K3R0</accession>
<dbReference type="RefSeq" id="WP_345889514.1">
    <property type="nucleotide sequence ID" value="NZ_CP022415.1"/>
</dbReference>
<evidence type="ECO:0000313" key="4">
    <source>
        <dbReference type="EMBL" id="ASM73636.1"/>
    </source>
</evidence>
<dbReference type="EMBL" id="CP022415">
    <property type="protein sequence ID" value="ASM73636.1"/>
    <property type="molecule type" value="Genomic_DNA"/>
</dbReference>
<dbReference type="InterPro" id="IPR000086">
    <property type="entry name" value="NUDIX_hydrolase_dom"/>
</dbReference>